<dbReference type="PANTHER" id="PTHR17695:SF11">
    <property type="entry name" value="SMALL SUBUNIT PROCESSOME COMPONENT 20 HOMOLOG"/>
    <property type="match status" value="1"/>
</dbReference>
<dbReference type="STRING" id="49012.A0A0F7RZ86"/>
<dbReference type="PANTHER" id="PTHR17695">
    <property type="entry name" value="SMALL SUBUNIT PROCESSOME COMPONENT 20 HOMOLOG"/>
    <property type="match status" value="1"/>
</dbReference>
<feature type="region of interest" description="Disordered" evidence="1">
    <location>
        <begin position="230"/>
        <end position="261"/>
    </location>
</feature>
<dbReference type="AlphaFoldDB" id="A0A0F7RZ86"/>
<feature type="region of interest" description="Disordered" evidence="1">
    <location>
        <begin position="287"/>
        <end position="327"/>
    </location>
</feature>
<feature type="compositionally biased region" description="Acidic residues" evidence="1">
    <location>
        <begin position="296"/>
        <end position="317"/>
    </location>
</feature>
<evidence type="ECO:0000313" key="2">
    <source>
        <dbReference type="EMBL" id="CDS00369.1"/>
    </source>
</evidence>
<feature type="region of interest" description="Disordered" evidence="1">
    <location>
        <begin position="1"/>
        <end position="51"/>
    </location>
</feature>
<dbReference type="InterPro" id="IPR052575">
    <property type="entry name" value="SSU_processome_comp_20"/>
</dbReference>
<gene>
    <name evidence="2" type="primary">SSCI41680.1</name>
</gene>
<dbReference type="GO" id="GO:0032040">
    <property type="term" value="C:small-subunit processome"/>
    <property type="evidence" value="ECO:0007669"/>
    <property type="project" value="TreeGrafter"/>
</dbReference>
<dbReference type="Proteomes" id="UP000242770">
    <property type="component" value="Unassembled WGS sequence"/>
</dbReference>
<dbReference type="GO" id="GO:0030686">
    <property type="term" value="C:90S preribosome"/>
    <property type="evidence" value="ECO:0007669"/>
    <property type="project" value="TreeGrafter"/>
</dbReference>
<feature type="non-terminal residue" evidence="2">
    <location>
        <position position="444"/>
    </location>
</feature>
<accession>A0A0F7RZ86</accession>
<dbReference type="EMBL" id="CCFA01002487">
    <property type="protein sequence ID" value="CDS00369.1"/>
    <property type="molecule type" value="Genomic_DNA"/>
</dbReference>
<proteinExistence type="predicted"/>
<name>A0A0F7RZ86_9BASI</name>
<protein>
    <submittedName>
        <fullName evidence="2">Uncharacterized protein</fullName>
    </submittedName>
</protein>
<evidence type="ECO:0000313" key="3">
    <source>
        <dbReference type="Proteomes" id="UP000242770"/>
    </source>
</evidence>
<keyword evidence="3" id="KW-1185">Reference proteome</keyword>
<organism evidence="2 3">
    <name type="scientific">Sporisorium scitamineum</name>
    <dbReference type="NCBI Taxonomy" id="49012"/>
    <lineage>
        <taxon>Eukaryota</taxon>
        <taxon>Fungi</taxon>
        <taxon>Dikarya</taxon>
        <taxon>Basidiomycota</taxon>
        <taxon>Ustilaginomycotina</taxon>
        <taxon>Ustilaginomycetes</taxon>
        <taxon>Ustilaginales</taxon>
        <taxon>Ustilaginaceae</taxon>
        <taxon>Sporisorium</taxon>
    </lineage>
</organism>
<evidence type="ECO:0000256" key="1">
    <source>
        <dbReference type="SAM" id="MobiDB-lite"/>
    </source>
</evidence>
<reference evidence="3" key="1">
    <citation type="submission" date="2014-06" db="EMBL/GenBank/DDBJ databases">
        <authorList>
            <person name="Berkman P.J."/>
        </authorList>
    </citation>
    <scope>NUCLEOTIDE SEQUENCE [LARGE SCALE GENOMIC DNA]</scope>
</reference>
<feature type="compositionally biased region" description="Acidic residues" evidence="1">
    <location>
        <begin position="247"/>
        <end position="259"/>
    </location>
</feature>
<feature type="compositionally biased region" description="Polar residues" evidence="1">
    <location>
        <begin position="39"/>
        <end position="51"/>
    </location>
</feature>
<sequence length="444" mass="49676">MAPTSSAQPSKAGKKLSREQQRKKADSKASKIRRVQLDASGNQANAKQRTLKQINKNAEKVSTRFKYASFNQRLQDDDGLSLEDDDEDASSLHARTSFSHALQAWTDLNLSNAFHSLYRQLNPITQSLPQLIHHRSTISSILANTLSERSQWLAWDAALDLLPRLAKDLGSEFLPIYPTMLKSAVHTTTTTKDTTNGDERAAANLVERGFQSAAWILKAMSPFIVSRELAKRSDEDDESAEAGVDVDTVDEEAEAEEVDDRTRRLMETWTVIRPYLGWKPIVAKESPSQAISLEADAQDEDGDEGEDDGEEQEDQDENAGKDAAADKASFVNTNIQRISPFTRRFASEAFAHLLRKTRGRQLQSITSLILSDLETMLLDEDRHVHYRGQPSRRPSVRFSRGIAGIWVEGCKSLDRRLHSKCISLISVLLHPTRTAASSSVDKYR</sequence>
<feature type="compositionally biased region" description="Basic and acidic residues" evidence="1">
    <location>
        <begin position="16"/>
        <end position="29"/>
    </location>
</feature>